<evidence type="ECO:0000313" key="10">
    <source>
        <dbReference type="Proteomes" id="UP000178276"/>
    </source>
</evidence>
<comment type="caution">
    <text evidence="9">The sequence shown here is derived from an EMBL/GenBank/DDBJ whole genome shotgun (WGS) entry which is preliminary data.</text>
</comment>
<dbReference type="STRING" id="1798331.A2W57_02705"/>
<gene>
    <name evidence="9" type="ORF">A2W57_02705</name>
</gene>
<evidence type="ECO:0000256" key="4">
    <source>
        <dbReference type="ARBA" id="ARBA00022519"/>
    </source>
</evidence>
<feature type="transmembrane region" description="Helical" evidence="8">
    <location>
        <begin position="250"/>
        <end position="268"/>
    </location>
</feature>
<name>A0A1F5WFI8_9BACT</name>
<feature type="transmembrane region" description="Helical" evidence="8">
    <location>
        <begin position="33"/>
        <end position="59"/>
    </location>
</feature>
<evidence type="ECO:0000256" key="7">
    <source>
        <dbReference type="ARBA" id="ARBA00023136"/>
    </source>
</evidence>
<feature type="transmembrane region" description="Helical" evidence="8">
    <location>
        <begin position="344"/>
        <end position="363"/>
    </location>
</feature>
<feature type="transmembrane region" description="Helical" evidence="8">
    <location>
        <begin position="108"/>
        <end position="131"/>
    </location>
</feature>
<keyword evidence="7 8" id="KW-0472">Membrane</keyword>
<keyword evidence="5 8" id="KW-0812">Transmembrane</keyword>
<protein>
    <recommendedName>
        <fullName evidence="11">Amino acid transporter transmembrane domain-containing protein</fullName>
    </recommendedName>
</protein>
<evidence type="ECO:0000256" key="1">
    <source>
        <dbReference type="ARBA" id="ARBA00004429"/>
    </source>
</evidence>
<dbReference type="EMBL" id="MFHJ01000003">
    <property type="protein sequence ID" value="OGF74377.1"/>
    <property type="molecule type" value="Genomic_DNA"/>
</dbReference>
<feature type="transmembrane region" description="Helical" evidence="8">
    <location>
        <begin position="311"/>
        <end position="332"/>
    </location>
</feature>
<evidence type="ECO:0000256" key="5">
    <source>
        <dbReference type="ARBA" id="ARBA00022692"/>
    </source>
</evidence>
<evidence type="ECO:0000256" key="6">
    <source>
        <dbReference type="ARBA" id="ARBA00022989"/>
    </source>
</evidence>
<feature type="transmembrane region" description="Helical" evidence="8">
    <location>
        <begin position="7"/>
        <end position="27"/>
    </location>
</feature>
<sequence length="372" mass="40493">MIKTLEGFGILIGVIIGAGLFGLPYSFSKAPLSWNIFLFLAVFCLSVFLHLLFAGIIYTTPGKHRFPGYVQIYLGPRAETVATIFSVLSSYGALLAYGILGATFLGNIFGIDFFIAGIIFFILGGALFFLSIDEIGKINFYLTLPLVGFILLMAFRVFPEIRFENLLTQGHSWSLAYGILVFAFGGYAGLAELRDVIGTRNHALAKKLIFLSLLAAAILYAIFIVVVLGVSGSSVSSDALSGLEEVLGKGILVLGSLIGFFAIVRAFVGMGADLKLTYKYDYEIRGGAAWLLSFLPPILLFSLGFVDLVKILSLVGSVGLGIFAVFILLIAWEKRKDISTFLGFKIRAWWLFAVGVLLVLGALQDIFSRFIF</sequence>
<keyword evidence="2" id="KW-0813">Transport</keyword>
<proteinExistence type="predicted"/>
<keyword evidence="3" id="KW-1003">Cell membrane</keyword>
<feature type="transmembrane region" description="Helical" evidence="8">
    <location>
        <begin position="170"/>
        <end position="188"/>
    </location>
</feature>
<evidence type="ECO:0000313" key="9">
    <source>
        <dbReference type="EMBL" id="OGF74377.1"/>
    </source>
</evidence>
<feature type="transmembrane region" description="Helical" evidence="8">
    <location>
        <begin position="138"/>
        <end position="158"/>
    </location>
</feature>
<feature type="transmembrane region" description="Helical" evidence="8">
    <location>
        <begin position="288"/>
        <end position="305"/>
    </location>
</feature>
<reference evidence="9 10" key="1">
    <citation type="journal article" date="2016" name="Nat. Commun.">
        <title>Thousands of microbial genomes shed light on interconnected biogeochemical processes in an aquifer system.</title>
        <authorList>
            <person name="Anantharaman K."/>
            <person name="Brown C.T."/>
            <person name="Hug L.A."/>
            <person name="Sharon I."/>
            <person name="Castelle C.J."/>
            <person name="Probst A.J."/>
            <person name="Thomas B.C."/>
            <person name="Singh A."/>
            <person name="Wilkins M.J."/>
            <person name="Karaoz U."/>
            <person name="Brodie E.L."/>
            <person name="Williams K.H."/>
            <person name="Hubbard S.S."/>
            <person name="Banfield J.F."/>
        </authorList>
    </citation>
    <scope>NUCLEOTIDE SEQUENCE [LARGE SCALE GENOMIC DNA]</scope>
</reference>
<keyword evidence="6 8" id="KW-1133">Transmembrane helix</keyword>
<accession>A0A1F5WFI8</accession>
<evidence type="ECO:0000256" key="3">
    <source>
        <dbReference type="ARBA" id="ARBA00022475"/>
    </source>
</evidence>
<dbReference type="Proteomes" id="UP000178276">
    <property type="component" value="Unassembled WGS sequence"/>
</dbReference>
<evidence type="ECO:0000256" key="2">
    <source>
        <dbReference type="ARBA" id="ARBA00022448"/>
    </source>
</evidence>
<feature type="transmembrane region" description="Helical" evidence="8">
    <location>
        <begin position="208"/>
        <end position="230"/>
    </location>
</feature>
<dbReference type="InterPro" id="IPR018227">
    <property type="entry name" value="Amino_acid_transport_2"/>
</dbReference>
<organism evidence="9 10">
    <name type="scientific">Candidatus Giovannonibacteria bacterium RIFCSPHIGHO2_02_43_16</name>
    <dbReference type="NCBI Taxonomy" id="1798331"/>
    <lineage>
        <taxon>Bacteria</taxon>
        <taxon>Candidatus Giovannoniibacteriota</taxon>
    </lineage>
</organism>
<dbReference type="AlphaFoldDB" id="A0A1F5WFI8"/>
<dbReference type="Gene3D" id="1.20.1740.10">
    <property type="entry name" value="Amino acid/polyamine transporter I"/>
    <property type="match status" value="1"/>
</dbReference>
<dbReference type="GO" id="GO:0003333">
    <property type="term" value="P:amino acid transmembrane transport"/>
    <property type="evidence" value="ECO:0007669"/>
    <property type="project" value="InterPro"/>
</dbReference>
<comment type="subcellular location">
    <subcellularLocation>
        <location evidence="1">Cell inner membrane</location>
        <topology evidence="1">Multi-pass membrane protein</topology>
    </subcellularLocation>
</comment>
<keyword evidence="4" id="KW-0997">Cell inner membrane</keyword>
<dbReference type="GO" id="GO:0005886">
    <property type="term" value="C:plasma membrane"/>
    <property type="evidence" value="ECO:0007669"/>
    <property type="project" value="UniProtKB-SubCell"/>
</dbReference>
<dbReference type="Pfam" id="PF03222">
    <property type="entry name" value="Trp_Tyr_perm"/>
    <property type="match status" value="1"/>
</dbReference>
<feature type="transmembrane region" description="Helical" evidence="8">
    <location>
        <begin position="80"/>
        <end position="102"/>
    </location>
</feature>
<evidence type="ECO:0000256" key="8">
    <source>
        <dbReference type="SAM" id="Phobius"/>
    </source>
</evidence>
<evidence type="ECO:0008006" key="11">
    <source>
        <dbReference type="Google" id="ProtNLM"/>
    </source>
</evidence>